<feature type="signal peptide" evidence="1">
    <location>
        <begin position="1"/>
        <end position="18"/>
    </location>
</feature>
<evidence type="ECO:0000313" key="2">
    <source>
        <dbReference type="EMBL" id="ELT96049.1"/>
    </source>
</evidence>
<protein>
    <submittedName>
        <fullName evidence="2 3">Uncharacterized protein</fullName>
    </submittedName>
</protein>
<proteinExistence type="predicted"/>
<dbReference type="EMBL" id="KB308935">
    <property type="protein sequence ID" value="ELT96049.1"/>
    <property type="molecule type" value="Genomic_DNA"/>
</dbReference>
<reference evidence="2 4" key="2">
    <citation type="journal article" date="2013" name="Nature">
        <title>Insights into bilaterian evolution from three spiralian genomes.</title>
        <authorList>
            <person name="Simakov O."/>
            <person name="Marletaz F."/>
            <person name="Cho S.J."/>
            <person name="Edsinger-Gonzales E."/>
            <person name="Havlak P."/>
            <person name="Hellsten U."/>
            <person name="Kuo D.H."/>
            <person name="Larsson T."/>
            <person name="Lv J."/>
            <person name="Arendt D."/>
            <person name="Savage R."/>
            <person name="Osoegawa K."/>
            <person name="de Jong P."/>
            <person name="Grimwood J."/>
            <person name="Chapman J.A."/>
            <person name="Shapiro H."/>
            <person name="Aerts A."/>
            <person name="Otillar R.P."/>
            <person name="Terry A.Y."/>
            <person name="Boore J.L."/>
            <person name="Grigoriev I.V."/>
            <person name="Lindberg D.R."/>
            <person name="Seaver E.C."/>
            <person name="Weisblat D.A."/>
            <person name="Putnam N.H."/>
            <person name="Rokhsar D.S."/>
        </authorList>
    </citation>
    <scope>NUCLEOTIDE SEQUENCE</scope>
    <source>
        <strain evidence="2 4">I ESC-2004</strain>
    </source>
</reference>
<reference evidence="3" key="3">
    <citation type="submission" date="2015-06" db="UniProtKB">
        <authorList>
            <consortium name="EnsemblMetazoa"/>
        </authorList>
    </citation>
    <scope>IDENTIFICATION</scope>
</reference>
<accession>R7TQV7</accession>
<keyword evidence="4" id="KW-1185">Reference proteome</keyword>
<evidence type="ECO:0000256" key="1">
    <source>
        <dbReference type="SAM" id="SignalP"/>
    </source>
</evidence>
<feature type="chain" id="PRO_5008787250" evidence="1">
    <location>
        <begin position="19"/>
        <end position="142"/>
    </location>
</feature>
<gene>
    <name evidence="2" type="ORF">CAPTEDRAFT_223820</name>
</gene>
<reference evidence="4" key="1">
    <citation type="submission" date="2012-12" db="EMBL/GenBank/DDBJ databases">
        <authorList>
            <person name="Hellsten U."/>
            <person name="Grimwood J."/>
            <person name="Chapman J.A."/>
            <person name="Shapiro H."/>
            <person name="Aerts A."/>
            <person name="Otillar R.P."/>
            <person name="Terry A.Y."/>
            <person name="Boore J.L."/>
            <person name="Simakov O."/>
            <person name="Marletaz F."/>
            <person name="Cho S.-J."/>
            <person name="Edsinger-Gonzales E."/>
            <person name="Havlak P."/>
            <person name="Kuo D.-H."/>
            <person name="Larsson T."/>
            <person name="Lv J."/>
            <person name="Arendt D."/>
            <person name="Savage R."/>
            <person name="Osoegawa K."/>
            <person name="de Jong P."/>
            <person name="Lindberg D.R."/>
            <person name="Seaver E.C."/>
            <person name="Weisblat D.A."/>
            <person name="Putnam N.H."/>
            <person name="Grigoriev I.V."/>
            <person name="Rokhsar D.S."/>
        </authorList>
    </citation>
    <scope>NUCLEOTIDE SEQUENCE</scope>
    <source>
        <strain evidence="4">I ESC-2004</strain>
    </source>
</reference>
<organism evidence="2">
    <name type="scientific">Capitella teleta</name>
    <name type="common">Polychaete worm</name>
    <dbReference type="NCBI Taxonomy" id="283909"/>
    <lineage>
        <taxon>Eukaryota</taxon>
        <taxon>Metazoa</taxon>
        <taxon>Spiralia</taxon>
        <taxon>Lophotrochozoa</taxon>
        <taxon>Annelida</taxon>
        <taxon>Polychaeta</taxon>
        <taxon>Sedentaria</taxon>
        <taxon>Scolecida</taxon>
        <taxon>Capitellidae</taxon>
        <taxon>Capitella</taxon>
    </lineage>
</organism>
<dbReference type="AlphaFoldDB" id="R7TQV7"/>
<dbReference type="EMBL" id="AMQN01011553">
    <property type="status" value="NOT_ANNOTATED_CDS"/>
    <property type="molecule type" value="Genomic_DNA"/>
</dbReference>
<evidence type="ECO:0000313" key="3">
    <source>
        <dbReference type="EnsemblMetazoa" id="CapteP223820"/>
    </source>
</evidence>
<sequence length="142" mass="15905">MRYLAIITLALCCVAALAIEYHPLFGGSVRGADRRRALLECKNPGHACSGLPKCCDDYQCYWEDGYSPFTDGVCVECVQQNQLCQRDAQCCHPLVCQKAKAINKDGVCEPKRIRGQPCHEDDQCQSASCNQKWYQFSEGECE</sequence>
<evidence type="ECO:0000313" key="4">
    <source>
        <dbReference type="Proteomes" id="UP000014760"/>
    </source>
</evidence>
<keyword evidence="1" id="KW-0732">Signal</keyword>
<name>R7TQV7_CAPTE</name>
<dbReference type="Proteomes" id="UP000014760">
    <property type="component" value="Unassembled WGS sequence"/>
</dbReference>
<dbReference type="EnsemblMetazoa" id="CapteT223820">
    <property type="protein sequence ID" value="CapteP223820"/>
    <property type="gene ID" value="CapteG223820"/>
</dbReference>
<dbReference type="HOGENOM" id="CLU_1817608_0_0_1"/>